<reference evidence="2 3" key="1">
    <citation type="submission" date="2019-04" db="EMBL/GenBank/DDBJ databases">
        <authorList>
            <person name="Grouzdev D.S."/>
            <person name="Nazina T.N."/>
        </authorList>
    </citation>
    <scope>NUCLEOTIDE SEQUENCE [LARGE SCALE GENOMIC DNA]</scope>
    <source>
        <strain evidence="2 3">SHC 3-19</strain>
    </source>
</reference>
<protein>
    <recommendedName>
        <fullName evidence="4">DUF4175 domain-containing protein</fullName>
    </recommendedName>
</protein>
<feature type="transmembrane region" description="Helical" evidence="1">
    <location>
        <begin position="36"/>
        <end position="56"/>
    </location>
</feature>
<comment type="caution">
    <text evidence="2">The sequence shown here is derived from an EMBL/GenBank/DDBJ whole genome shotgun (WGS) entry which is preliminary data.</text>
</comment>
<evidence type="ECO:0000256" key="1">
    <source>
        <dbReference type="SAM" id="Phobius"/>
    </source>
</evidence>
<sequence length="90" mass="9586">MWPRWLALGLLGLPLTIGIVGVLALATPGPASISALPWMLLVFPVWIGVMVLPFVFSSGRLAWVWLCLATATSLGLLYGLKALGWLEVAA</sequence>
<keyword evidence="1" id="KW-0812">Transmembrane</keyword>
<proteinExistence type="predicted"/>
<accession>A0A5R9PCG5</accession>
<dbReference type="AlphaFoldDB" id="A0A5R9PCG5"/>
<organism evidence="2 3">
    <name type="scientific">Thermomonas fusca</name>
    <dbReference type="NCBI Taxonomy" id="215690"/>
    <lineage>
        <taxon>Bacteria</taxon>
        <taxon>Pseudomonadati</taxon>
        <taxon>Pseudomonadota</taxon>
        <taxon>Gammaproteobacteria</taxon>
        <taxon>Lysobacterales</taxon>
        <taxon>Lysobacteraceae</taxon>
        <taxon>Thermomonas</taxon>
    </lineage>
</organism>
<name>A0A5R9PCG5_9GAMM</name>
<evidence type="ECO:0000313" key="3">
    <source>
        <dbReference type="Proteomes" id="UP000308508"/>
    </source>
</evidence>
<keyword evidence="1" id="KW-1133">Transmembrane helix</keyword>
<feature type="transmembrane region" description="Helical" evidence="1">
    <location>
        <begin position="63"/>
        <end position="80"/>
    </location>
</feature>
<keyword evidence="1" id="KW-0472">Membrane</keyword>
<dbReference type="EMBL" id="SROY01000008">
    <property type="protein sequence ID" value="TLX20787.1"/>
    <property type="molecule type" value="Genomic_DNA"/>
</dbReference>
<gene>
    <name evidence="2" type="ORF">E5S66_13270</name>
</gene>
<evidence type="ECO:0008006" key="4">
    <source>
        <dbReference type="Google" id="ProtNLM"/>
    </source>
</evidence>
<evidence type="ECO:0000313" key="2">
    <source>
        <dbReference type="EMBL" id="TLX20787.1"/>
    </source>
</evidence>
<keyword evidence="3" id="KW-1185">Reference proteome</keyword>
<dbReference type="Proteomes" id="UP000308508">
    <property type="component" value="Unassembled WGS sequence"/>
</dbReference>